<dbReference type="GO" id="GO:0005886">
    <property type="term" value="C:plasma membrane"/>
    <property type="evidence" value="ECO:0007669"/>
    <property type="project" value="UniProtKB-SubCell"/>
</dbReference>
<accession>A0AAV4LHD0</accession>
<dbReference type="GO" id="GO:0015129">
    <property type="term" value="F:lactate transmembrane transporter activity"/>
    <property type="evidence" value="ECO:0007669"/>
    <property type="project" value="UniProtKB-UniRule"/>
</dbReference>
<feature type="transmembrane region" description="Helical" evidence="8">
    <location>
        <begin position="60"/>
        <end position="81"/>
    </location>
</feature>
<dbReference type="AlphaFoldDB" id="A0AAV4LHD0"/>
<comment type="similarity">
    <text evidence="2 8">Belongs to the lactate permease family.</text>
</comment>
<evidence type="ECO:0000256" key="7">
    <source>
        <dbReference type="ARBA" id="ARBA00023136"/>
    </source>
</evidence>
<dbReference type="EMBL" id="BOQE01000001">
    <property type="protein sequence ID" value="GIM47236.1"/>
    <property type="molecule type" value="Genomic_DNA"/>
</dbReference>
<gene>
    <name evidence="9" type="ORF">DNHGIG_27850</name>
</gene>
<sequence length="504" mass="54264">MREIGIAFLPFLMIFLMLFVFKQSSVRSGFAAYGTAVLLAIFVPTFHLRTVEIFDSSIHGILISSVVAYVLFFGILLFHLMNEAGLIRTIASFISHATDDPVRQVILLVVAFSPLVESSSGFGIAIIVIAPILIALGFPRYKAAFLSLVSLSAVPWGALATGTVIGANLGKIPLQTLGSEIALMSVPTFYLFAFASVLIAAGWKGLAQRWGELSVITGILAASIWLFSKYVSVELAGVLASMAAIGTEFLWIRISAKRKAGNGHVFSQVSCSEAESEMSIIKAMSPYLFLTGFLFITRLLPGVEQMFQSSLKIDLPRYSFSLPLLYSPGFALLLTSLFTICLFRMRIDVIKKSWQSTCKQWIPVTLSTISFVAMSDIMSSSGMNAILAHAAASTLGPAFILFSPLIGGLGGLLTGSNTGANAMFIQLQIEAAHQLGMSPQLLAAAQCTSASHMTMASPSRVLLGATVCEIRTEENKILRNVSLIAVSSLLVIVLEMIIYPLFNV</sequence>
<feature type="transmembrane region" description="Helical" evidence="8">
    <location>
        <begin position="30"/>
        <end position="48"/>
    </location>
</feature>
<keyword evidence="4 8" id="KW-1003">Cell membrane</keyword>
<dbReference type="GO" id="GO:0015295">
    <property type="term" value="F:solute:proton symporter activity"/>
    <property type="evidence" value="ECO:0007669"/>
    <property type="project" value="TreeGrafter"/>
</dbReference>
<dbReference type="PANTHER" id="PTHR30003:SF0">
    <property type="entry name" value="GLYCOLATE PERMEASE GLCA-RELATED"/>
    <property type="match status" value="1"/>
</dbReference>
<protein>
    <recommendedName>
        <fullName evidence="8">L-lactate permease</fullName>
    </recommendedName>
</protein>
<evidence type="ECO:0000256" key="4">
    <source>
        <dbReference type="ARBA" id="ARBA00022475"/>
    </source>
</evidence>
<evidence type="ECO:0000256" key="3">
    <source>
        <dbReference type="ARBA" id="ARBA00022448"/>
    </source>
</evidence>
<feature type="transmembrane region" description="Helical" evidence="8">
    <location>
        <begin position="481"/>
        <end position="502"/>
    </location>
</feature>
<feature type="transmembrane region" description="Helical" evidence="8">
    <location>
        <begin position="120"/>
        <end position="138"/>
    </location>
</feature>
<keyword evidence="3 8" id="KW-0813">Transport</keyword>
<evidence type="ECO:0000256" key="8">
    <source>
        <dbReference type="RuleBase" id="RU365092"/>
    </source>
</evidence>
<reference evidence="9" key="1">
    <citation type="journal article" date="2023" name="Int. J. Syst. Evol. Microbiol.">
        <title>Collibacillus ludicampi gen. nov., sp. nov., a new soil bacterium of the family Alicyclobacillaceae.</title>
        <authorList>
            <person name="Jojima T."/>
            <person name="Ioku Y."/>
            <person name="Fukuta Y."/>
            <person name="Shirasaka N."/>
            <person name="Matsumura Y."/>
            <person name="Mori M."/>
        </authorList>
    </citation>
    <scope>NUCLEOTIDE SEQUENCE</scope>
    <source>
        <strain evidence="9">TP075</strain>
    </source>
</reference>
<evidence type="ECO:0000256" key="5">
    <source>
        <dbReference type="ARBA" id="ARBA00022692"/>
    </source>
</evidence>
<name>A0AAV4LHD0_9BACL</name>
<comment type="subcellular location">
    <subcellularLocation>
        <location evidence="1 8">Cell membrane</location>
        <topology evidence="1 8">Multi-pass membrane protein</topology>
    </subcellularLocation>
</comment>
<feature type="transmembrane region" description="Helical" evidence="8">
    <location>
        <begin position="210"/>
        <end position="227"/>
    </location>
</feature>
<feature type="transmembrane region" description="Helical" evidence="8">
    <location>
        <begin position="7"/>
        <end position="24"/>
    </location>
</feature>
<evidence type="ECO:0000313" key="10">
    <source>
        <dbReference type="Proteomes" id="UP001057291"/>
    </source>
</evidence>
<keyword evidence="10" id="KW-1185">Reference proteome</keyword>
<keyword evidence="5 8" id="KW-0812">Transmembrane</keyword>
<dbReference type="RefSeq" id="WP_282200249.1">
    <property type="nucleotide sequence ID" value="NZ_BOQE01000001.1"/>
</dbReference>
<proteinExistence type="inferred from homology"/>
<comment type="caution">
    <text evidence="9">The sequence shown here is derived from an EMBL/GenBank/DDBJ whole genome shotgun (WGS) entry which is preliminary data.</text>
</comment>
<evidence type="ECO:0000256" key="6">
    <source>
        <dbReference type="ARBA" id="ARBA00022989"/>
    </source>
</evidence>
<keyword evidence="7 8" id="KW-0472">Membrane</keyword>
<dbReference type="PANTHER" id="PTHR30003">
    <property type="entry name" value="L-LACTATE PERMEASE"/>
    <property type="match status" value="1"/>
</dbReference>
<evidence type="ECO:0000256" key="2">
    <source>
        <dbReference type="ARBA" id="ARBA00010100"/>
    </source>
</evidence>
<feature type="transmembrane region" description="Helical" evidence="8">
    <location>
        <begin position="145"/>
        <end position="169"/>
    </location>
</feature>
<feature type="transmembrane region" description="Helical" evidence="8">
    <location>
        <begin position="181"/>
        <end position="203"/>
    </location>
</feature>
<organism evidence="9 10">
    <name type="scientific">Collibacillus ludicampi</name>
    <dbReference type="NCBI Taxonomy" id="2771369"/>
    <lineage>
        <taxon>Bacteria</taxon>
        <taxon>Bacillati</taxon>
        <taxon>Bacillota</taxon>
        <taxon>Bacilli</taxon>
        <taxon>Bacillales</taxon>
        <taxon>Alicyclobacillaceae</taxon>
        <taxon>Collibacillus</taxon>
    </lineage>
</organism>
<feature type="transmembrane region" description="Helical" evidence="8">
    <location>
        <begin position="323"/>
        <end position="343"/>
    </location>
</feature>
<keyword evidence="6 8" id="KW-1133">Transmembrane helix</keyword>
<feature type="transmembrane region" description="Helical" evidence="8">
    <location>
        <begin position="233"/>
        <end position="252"/>
    </location>
</feature>
<dbReference type="Proteomes" id="UP001057291">
    <property type="component" value="Unassembled WGS sequence"/>
</dbReference>
<feature type="transmembrane region" description="Helical" evidence="8">
    <location>
        <begin position="287"/>
        <end position="303"/>
    </location>
</feature>
<evidence type="ECO:0000313" key="9">
    <source>
        <dbReference type="EMBL" id="GIM47236.1"/>
    </source>
</evidence>
<dbReference type="Pfam" id="PF02652">
    <property type="entry name" value="Lactate_perm"/>
    <property type="match status" value="1"/>
</dbReference>
<dbReference type="InterPro" id="IPR003804">
    <property type="entry name" value="Lactate_perm"/>
</dbReference>
<comment type="function">
    <text evidence="8">Uptake of L-lactate across the membrane. Can also transport D-lactate and glycolate.</text>
</comment>
<evidence type="ECO:0000256" key="1">
    <source>
        <dbReference type="ARBA" id="ARBA00004651"/>
    </source>
</evidence>